<dbReference type="RefSeq" id="WP_179645700.1">
    <property type="nucleotide sequence ID" value="NZ_BAAAYY010000014.1"/>
</dbReference>
<feature type="compositionally biased region" description="Basic and acidic residues" evidence="1">
    <location>
        <begin position="59"/>
        <end position="69"/>
    </location>
</feature>
<dbReference type="Proteomes" id="UP000589036">
    <property type="component" value="Unassembled WGS sequence"/>
</dbReference>
<sequence>MNVPARLAGYGAGLVLVFGAAFGLGQVVEPALPAAPAGAGSDSPGPVTEDGGGPAPARGAEHGDPGQEH</sequence>
<evidence type="ECO:0000313" key="2">
    <source>
        <dbReference type="EMBL" id="NYE50173.1"/>
    </source>
</evidence>
<dbReference type="EMBL" id="JACCCC010000001">
    <property type="protein sequence ID" value="NYE50173.1"/>
    <property type="molecule type" value="Genomic_DNA"/>
</dbReference>
<proteinExistence type="predicted"/>
<keyword evidence="3" id="KW-1185">Reference proteome</keyword>
<accession>A0A852U5M1</accession>
<organism evidence="2 3">
    <name type="scientific">Spinactinospora alkalitolerans</name>
    <dbReference type="NCBI Taxonomy" id="687207"/>
    <lineage>
        <taxon>Bacteria</taxon>
        <taxon>Bacillati</taxon>
        <taxon>Actinomycetota</taxon>
        <taxon>Actinomycetes</taxon>
        <taxon>Streptosporangiales</taxon>
        <taxon>Nocardiopsidaceae</taxon>
        <taxon>Spinactinospora</taxon>
    </lineage>
</organism>
<feature type="region of interest" description="Disordered" evidence="1">
    <location>
        <begin position="33"/>
        <end position="69"/>
    </location>
</feature>
<protein>
    <submittedName>
        <fullName evidence="2">Uncharacterized protein</fullName>
    </submittedName>
</protein>
<comment type="caution">
    <text evidence="2">The sequence shown here is derived from an EMBL/GenBank/DDBJ whole genome shotgun (WGS) entry which is preliminary data.</text>
</comment>
<name>A0A852U5M1_9ACTN</name>
<reference evidence="2 3" key="1">
    <citation type="submission" date="2020-07" db="EMBL/GenBank/DDBJ databases">
        <title>Sequencing the genomes of 1000 actinobacteria strains.</title>
        <authorList>
            <person name="Klenk H.-P."/>
        </authorList>
    </citation>
    <scope>NUCLEOTIDE SEQUENCE [LARGE SCALE GENOMIC DNA]</scope>
    <source>
        <strain evidence="2 3">CXB654</strain>
    </source>
</reference>
<gene>
    <name evidence="2" type="ORF">HDA32_005293</name>
</gene>
<feature type="compositionally biased region" description="Low complexity" evidence="1">
    <location>
        <begin position="33"/>
        <end position="46"/>
    </location>
</feature>
<evidence type="ECO:0000313" key="3">
    <source>
        <dbReference type="Proteomes" id="UP000589036"/>
    </source>
</evidence>
<dbReference type="AlphaFoldDB" id="A0A852U5M1"/>
<evidence type="ECO:0000256" key="1">
    <source>
        <dbReference type="SAM" id="MobiDB-lite"/>
    </source>
</evidence>